<keyword evidence="3" id="KW-0378">Hydrolase</keyword>
<evidence type="ECO:0000256" key="2">
    <source>
        <dbReference type="SAM" id="SignalP"/>
    </source>
</evidence>
<dbReference type="EMBL" id="JAAKZG010000003">
    <property type="protein sequence ID" value="NGN41372.1"/>
    <property type="molecule type" value="Genomic_DNA"/>
</dbReference>
<sequence>MIKQSLLGAMALTLVLGFAGTAGARDLSDCERNGSQAKMAASNSSKETPKPASAAAARCPDLSIDTPVKSLKAEPVKAMIEQDSPAPEFNVAVPPAAASSSIIRAKDFTVLVKRPEKATAETLVLLHGSGGDETTMMALASRIAPRSVLMGVRGRVVQDGSKRWYARLTPTKFDQRDIRSEANAFAGFLQDAVKKKILDLDHTTFVGYSNGANLLAALTLLHPGLVERAVLLRPMSVLEKIPAVDLSSVRYLVVAGQADVTYSPFASGLEAMLKDHGARIDAHMIKADHGLGDEDAKLVSDWLARSNAVSLN</sequence>
<gene>
    <name evidence="3" type="ORF">G6N74_09865</name>
</gene>
<protein>
    <submittedName>
        <fullName evidence="3">Alpha/beta hydrolase</fullName>
    </submittedName>
</protein>
<evidence type="ECO:0000313" key="3">
    <source>
        <dbReference type="EMBL" id="NGN41372.1"/>
    </source>
</evidence>
<comment type="caution">
    <text evidence="3">The sequence shown here is derived from an EMBL/GenBank/DDBJ whole genome shotgun (WGS) entry which is preliminary data.</text>
</comment>
<feature type="chain" id="PRO_5029021379" evidence="2">
    <location>
        <begin position="25"/>
        <end position="312"/>
    </location>
</feature>
<reference evidence="3 4" key="1">
    <citation type="submission" date="2020-02" db="EMBL/GenBank/DDBJ databases">
        <title>Genome sequence of the type strain CGMCC 1.15528 of Mesorhizobium zhangyense.</title>
        <authorList>
            <person name="Gao J."/>
            <person name="Sun J."/>
        </authorList>
    </citation>
    <scope>NUCLEOTIDE SEQUENCE [LARGE SCALE GENOMIC DNA]</scope>
    <source>
        <strain evidence="3 4">CGMCC 1.15528</strain>
    </source>
</reference>
<accession>A0A7C9VBT8</accession>
<dbReference type="Gene3D" id="3.40.50.1820">
    <property type="entry name" value="alpha/beta hydrolase"/>
    <property type="match status" value="1"/>
</dbReference>
<dbReference type="SUPFAM" id="SSF53474">
    <property type="entry name" value="alpha/beta-Hydrolases"/>
    <property type="match status" value="1"/>
</dbReference>
<dbReference type="InterPro" id="IPR029058">
    <property type="entry name" value="AB_hydrolase_fold"/>
</dbReference>
<evidence type="ECO:0000256" key="1">
    <source>
        <dbReference type="SAM" id="MobiDB-lite"/>
    </source>
</evidence>
<feature type="signal peptide" evidence="2">
    <location>
        <begin position="1"/>
        <end position="24"/>
    </location>
</feature>
<name>A0A7C9VBT8_9HYPH</name>
<feature type="compositionally biased region" description="Polar residues" evidence="1">
    <location>
        <begin position="33"/>
        <end position="46"/>
    </location>
</feature>
<keyword evidence="4" id="KW-1185">Reference proteome</keyword>
<dbReference type="AlphaFoldDB" id="A0A7C9VBT8"/>
<keyword evidence="2" id="KW-0732">Signal</keyword>
<dbReference type="Proteomes" id="UP000481252">
    <property type="component" value="Unassembled WGS sequence"/>
</dbReference>
<dbReference type="RefSeq" id="WP_165116734.1">
    <property type="nucleotide sequence ID" value="NZ_JAAKZG010000003.1"/>
</dbReference>
<dbReference type="GO" id="GO:0016787">
    <property type="term" value="F:hydrolase activity"/>
    <property type="evidence" value="ECO:0007669"/>
    <property type="project" value="UniProtKB-KW"/>
</dbReference>
<feature type="region of interest" description="Disordered" evidence="1">
    <location>
        <begin position="33"/>
        <end position="57"/>
    </location>
</feature>
<organism evidence="3 4">
    <name type="scientific">Mesorhizobium zhangyense</name>
    <dbReference type="NCBI Taxonomy" id="1776730"/>
    <lineage>
        <taxon>Bacteria</taxon>
        <taxon>Pseudomonadati</taxon>
        <taxon>Pseudomonadota</taxon>
        <taxon>Alphaproteobacteria</taxon>
        <taxon>Hyphomicrobiales</taxon>
        <taxon>Phyllobacteriaceae</taxon>
        <taxon>Mesorhizobium</taxon>
    </lineage>
</organism>
<proteinExistence type="predicted"/>
<evidence type="ECO:0000313" key="4">
    <source>
        <dbReference type="Proteomes" id="UP000481252"/>
    </source>
</evidence>